<keyword evidence="2" id="KW-1185">Reference proteome</keyword>
<dbReference type="GO" id="GO:0006598">
    <property type="term" value="P:polyamine catabolic process"/>
    <property type="evidence" value="ECO:0007669"/>
    <property type="project" value="TreeGrafter"/>
</dbReference>
<gene>
    <name evidence="1" type="ORF">QF206_10100</name>
</gene>
<dbReference type="GO" id="GO:0005829">
    <property type="term" value="C:cytosol"/>
    <property type="evidence" value="ECO:0007669"/>
    <property type="project" value="TreeGrafter"/>
</dbReference>
<dbReference type="PROSITE" id="PS51273">
    <property type="entry name" value="GATASE_TYPE_1"/>
    <property type="match status" value="1"/>
</dbReference>
<keyword evidence="1" id="KW-0378">Hydrolase</keyword>
<dbReference type="EMBL" id="JASATX010000004">
    <property type="protein sequence ID" value="MDI2099312.1"/>
    <property type="molecule type" value="Genomic_DNA"/>
</dbReference>
<dbReference type="AlphaFoldDB" id="A0AAW6TCK1"/>
<dbReference type="Proteomes" id="UP001321506">
    <property type="component" value="Unassembled WGS sequence"/>
</dbReference>
<dbReference type="InterPro" id="IPR011697">
    <property type="entry name" value="Peptidase_C26"/>
</dbReference>
<evidence type="ECO:0000313" key="1">
    <source>
        <dbReference type="EMBL" id="MDI2099312.1"/>
    </source>
</evidence>
<proteinExistence type="predicted"/>
<dbReference type="SUPFAM" id="SSF52317">
    <property type="entry name" value="Class I glutamine amidotransferase-like"/>
    <property type="match status" value="1"/>
</dbReference>
<dbReference type="InterPro" id="IPR029062">
    <property type="entry name" value="Class_I_gatase-like"/>
</dbReference>
<organism evidence="1 2">
    <name type="scientific">Ruicaihuangia caeni</name>
    <dbReference type="NCBI Taxonomy" id="3042517"/>
    <lineage>
        <taxon>Bacteria</taxon>
        <taxon>Bacillati</taxon>
        <taxon>Actinomycetota</taxon>
        <taxon>Actinomycetes</taxon>
        <taxon>Micrococcales</taxon>
        <taxon>Microbacteriaceae</taxon>
        <taxon>Ruicaihuangia</taxon>
    </lineage>
</organism>
<accession>A0AAW6TCK1</accession>
<dbReference type="Gene3D" id="3.40.50.880">
    <property type="match status" value="1"/>
</dbReference>
<protein>
    <submittedName>
        <fullName evidence="1">Gamma-glutamyl-gamma-aminobutyrate hydrolase family protein</fullName>
    </submittedName>
</protein>
<dbReference type="RefSeq" id="WP_281489102.1">
    <property type="nucleotide sequence ID" value="NZ_JASATX010000004.1"/>
</dbReference>
<dbReference type="PANTHER" id="PTHR43235:SF1">
    <property type="entry name" value="GLUTAMINE AMIDOTRANSFERASE PB2B2.05-RELATED"/>
    <property type="match status" value="1"/>
</dbReference>
<dbReference type="GO" id="GO:0033969">
    <property type="term" value="F:gamma-glutamyl-gamma-aminobutyrate hydrolase activity"/>
    <property type="evidence" value="ECO:0007669"/>
    <property type="project" value="TreeGrafter"/>
</dbReference>
<dbReference type="InterPro" id="IPR044668">
    <property type="entry name" value="PuuD-like"/>
</dbReference>
<reference evidence="1 2" key="1">
    <citation type="submission" date="2023-04" db="EMBL/GenBank/DDBJ databases">
        <title>Klugiella caeni sp. nov. isolated from the sludge of biochemical tank.</title>
        <authorList>
            <person name="Geng K."/>
        </authorList>
    </citation>
    <scope>NUCLEOTIDE SEQUENCE [LARGE SCALE GENOMIC DNA]</scope>
    <source>
        <strain evidence="1 2">YN-L-19</strain>
    </source>
</reference>
<dbReference type="CDD" id="cd01745">
    <property type="entry name" value="GATase1_2"/>
    <property type="match status" value="1"/>
</dbReference>
<sequence>MSTPAAAPKPLIGMTVWRRELPTYFSQRTDLYTLGAEYVQSITDAGADVVLLPELDEHGAARVVGMLDGLVLSGGGDVHPELYGGKPSTTELGATEQYDRGRDATERALVLEARRAGLPVFGICRGLQISVVALGGTLIDDIDVTDPHPKGQSGDELVGYRHPVRIAADSTLASSLGEQAIVNSIHHQAAAELPDGIRAVAHAEDGVIEAVEATDGWDFLAVQWHPEKMRDDSEHDARQRLFGDFVARVRQRA</sequence>
<comment type="caution">
    <text evidence="1">The sequence shown here is derived from an EMBL/GenBank/DDBJ whole genome shotgun (WGS) entry which is preliminary data.</text>
</comment>
<dbReference type="Pfam" id="PF07722">
    <property type="entry name" value="Peptidase_C26"/>
    <property type="match status" value="1"/>
</dbReference>
<dbReference type="PANTHER" id="PTHR43235">
    <property type="entry name" value="GLUTAMINE AMIDOTRANSFERASE PB2B2.05-RELATED"/>
    <property type="match status" value="1"/>
</dbReference>
<evidence type="ECO:0000313" key="2">
    <source>
        <dbReference type="Proteomes" id="UP001321506"/>
    </source>
</evidence>
<name>A0AAW6TCK1_9MICO</name>